<feature type="region of interest" description="Disordered" evidence="1">
    <location>
        <begin position="522"/>
        <end position="543"/>
    </location>
</feature>
<dbReference type="AlphaFoldDB" id="A0AAD6SMV6"/>
<gene>
    <name evidence="2" type="ORF">C8F04DRAFT_1186350</name>
</gene>
<dbReference type="EMBL" id="JARJCM010000086">
    <property type="protein sequence ID" value="KAJ7030871.1"/>
    <property type="molecule type" value="Genomic_DNA"/>
</dbReference>
<protein>
    <submittedName>
        <fullName evidence="2">Uncharacterized protein</fullName>
    </submittedName>
</protein>
<evidence type="ECO:0000313" key="3">
    <source>
        <dbReference type="Proteomes" id="UP001218188"/>
    </source>
</evidence>
<proteinExistence type="predicted"/>
<reference evidence="2" key="1">
    <citation type="submission" date="2023-03" db="EMBL/GenBank/DDBJ databases">
        <title>Massive genome expansion in bonnet fungi (Mycena s.s.) driven by repeated elements and novel gene families across ecological guilds.</title>
        <authorList>
            <consortium name="Lawrence Berkeley National Laboratory"/>
            <person name="Harder C.B."/>
            <person name="Miyauchi S."/>
            <person name="Viragh M."/>
            <person name="Kuo A."/>
            <person name="Thoen E."/>
            <person name="Andreopoulos B."/>
            <person name="Lu D."/>
            <person name="Skrede I."/>
            <person name="Drula E."/>
            <person name="Henrissat B."/>
            <person name="Morin E."/>
            <person name="Kohler A."/>
            <person name="Barry K."/>
            <person name="LaButti K."/>
            <person name="Morin E."/>
            <person name="Salamov A."/>
            <person name="Lipzen A."/>
            <person name="Mereny Z."/>
            <person name="Hegedus B."/>
            <person name="Baldrian P."/>
            <person name="Stursova M."/>
            <person name="Weitz H."/>
            <person name="Taylor A."/>
            <person name="Grigoriev I.V."/>
            <person name="Nagy L.G."/>
            <person name="Martin F."/>
            <person name="Kauserud H."/>
        </authorList>
    </citation>
    <scope>NUCLEOTIDE SEQUENCE</scope>
    <source>
        <strain evidence="2">CBHHK200</strain>
    </source>
</reference>
<evidence type="ECO:0000256" key="1">
    <source>
        <dbReference type="SAM" id="MobiDB-lite"/>
    </source>
</evidence>
<feature type="compositionally biased region" description="Basic and acidic residues" evidence="1">
    <location>
        <begin position="351"/>
        <end position="365"/>
    </location>
</feature>
<feature type="region of interest" description="Disordered" evidence="1">
    <location>
        <begin position="331"/>
        <end position="372"/>
    </location>
</feature>
<accession>A0AAD6SMV6</accession>
<feature type="compositionally biased region" description="Pro residues" evidence="1">
    <location>
        <begin position="582"/>
        <end position="595"/>
    </location>
</feature>
<feature type="region of interest" description="Disordered" evidence="1">
    <location>
        <begin position="577"/>
        <end position="615"/>
    </location>
</feature>
<keyword evidence="3" id="KW-1185">Reference proteome</keyword>
<feature type="region of interest" description="Disordered" evidence="1">
    <location>
        <begin position="410"/>
        <end position="429"/>
    </location>
</feature>
<feature type="compositionally biased region" description="Low complexity" evidence="1">
    <location>
        <begin position="522"/>
        <end position="536"/>
    </location>
</feature>
<organism evidence="2 3">
    <name type="scientific">Mycena alexandri</name>
    <dbReference type="NCBI Taxonomy" id="1745969"/>
    <lineage>
        <taxon>Eukaryota</taxon>
        <taxon>Fungi</taxon>
        <taxon>Dikarya</taxon>
        <taxon>Basidiomycota</taxon>
        <taxon>Agaricomycotina</taxon>
        <taxon>Agaricomycetes</taxon>
        <taxon>Agaricomycetidae</taxon>
        <taxon>Agaricales</taxon>
        <taxon>Marasmiineae</taxon>
        <taxon>Mycenaceae</taxon>
        <taxon>Mycena</taxon>
    </lineage>
</organism>
<feature type="compositionally biased region" description="Basic residues" evidence="1">
    <location>
        <begin position="603"/>
        <end position="615"/>
    </location>
</feature>
<sequence>MSARPPGHSYRRHPLCPCAPALVRAPEKRHVSVSTPVLTPRCPPTFASSSATRAPPNRLIHTTSRSRLLSGTRAPTTRVPCSFDPLFRSEVRRALGIPRAHPRHISPPGRCGVTPISIHRCTTPRSPVLVLFRGDGDVDLRADDDTLPFPIASHRFPALSSSVYAARSRVLTHLPTGTPTLPWPHISSTIMVPTCCSGRRSLDPHATCFGDRDARALSRWDSDGDGLAKARSLSHPYRTPARSLPLAYFLYGALARRTRPLSSPVITHVFAFHLPRDTRASLRPSHARASLVYPGLLSPRYLRSRALKVGQERGAGVNAKVGMGMGTEIGPAMERGREGDEQVGGNVGTELRGRREGKAKGGRWEKGRRRTKGTGLSDGVVWLGVRVQCKCGRGRKYAGVVQTRARARGVRWDGGDGQGRDGDGNGNEDERFRAFGGALSSSRFVRASCGGLDARPPVPPRCARAASLHARFRAFGSVASSSRPVRAPAYTAACGARHLHRVPRGGRDGPACAGQVGLGRAPSLSSLSSSSTRAPASGPPHPPSPPLVIPVFACALHRPHTSRGADFLCRMPNVRRRATSRPPYPRSPAPSPLAPHPSSRLPRPPRRPRIPRPTRIKCGLGLGADAVAVCARSLHTPTVMNQFAGARSIDRGKVQPNKGPVPAACIHTLDPARLTLGKLSPYAKFMVRAGTLYGDKLTEHGEVLKDLILGSARESYTLSSTWFNLKQRGHSMIQIRFKWTYTIVGLPVKNNYMESNLPVRRVFLQIIELTTIYDVVTRMERQTLEPTGTPLRLPAEAHQTDLMVQLPSRSGNNPLTFCNLNWYLAVRVFRWLKIISSGLLWDDNYLVASSKPAAGRAVIWSFSVKIGKFEQKMVKMTIFWRRL</sequence>
<name>A0AAD6SMV6_9AGAR</name>
<evidence type="ECO:0000313" key="2">
    <source>
        <dbReference type="EMBL" id="KAJ7030871.1"/>
    </source>
</evidence>
<dbReference type="Proteomes" id="UP001218188">
    <property type="component" value="Unassembled WGS sequence"/>
</dbReference>
<comment type="caution">
    <text evidence="2">The sequence shown here is derived from an EMBL/GenBank/DDBJ whole genome shotgun (WGS) entry which is preliminary data.</text>
</comment>